<dbReference type="InterPro" id="IPR001841">
    <property type="entry name" value="Znf_RING"/>
</dbReference>
<proteinExistence type="predicted"/>
<dbReference type="SMART" id="SM00184">
    <property type="entry name" value="RING"/>
    <property type="match status" value="1"/>
</dbReference>
<dbReference type="PROSITE" id="PS00518">
    <property type="entry name" value="ZF_RING_1"/>
    <property type="match status" value="1"/>
</dbReference>
<keyword evidence="8" id="KW-1185">Reference proteome</keyword>
<keyword evidence="3" id="KW-0862">Zinc</keyword>
<dbReference type="PROSITE" id="PS50089">
    <property type="entry name" value="ZF_RING_2"/>
    <property type="match status" value="1"/>
</dbReference>
<evidence type="ECO:0000313" key="8">
    <source>
        <dbReference type="Proteomes" id="UP001164746"/>
    </source>
</evidence>
<reference evidence="7" key="1">
    <citation type="submission" date="2022-11" db="EMBL/GenBank/DDBJ databases">
        <title>Centuries of genome instability and evolution in soft-shell clam transmissible cancer (bioRxiv).</title>
        <authorList>
            <person name="Hart S.F.M."/>
            <person name="Yonemitsu M.A."/>
            <person name="Giersch R.M."/>
            <person name="Beal B.F."/>
            <person name="Arriagada G."/>
            <person name="Davis B.W."/>
            <person name="Ostrander E.A."/>
            <person name="Goff S.P."/>
            <person name="Metzger M.J."/>
        </authorList>
    </citation>
    <scope>NUCLEOTIDE SEQUENCE</scope>
    <source>
        <strain evidence="7">MELC-2E11</strain>
        <tissue evidence="7">Siphon/mantle</tissue>
    </source>
</reference>
<evidence type="ECO:0000313" key="7">
    <source>
        <dbReference type="EMBL" id="WAR31050.1"/>
    </source>
</evidence>
<protein>
    <recommendedName>
        <fullName evidence="6">RING-type domain-containing protein</fullName>
    </recommendedName>
</protein>
<dbReference type="Pfam" id="PF13445">
    <property type="entry name" value="zf-RING_UBOX"/>
    <property type="match status" value="1"/>
</dbReference>
<feature type="domain" description="RING-type" evidence="6">
    <location>
        <begin position="38"/>
        <end position="81"/>
    </location>
</feature>
<dbReference type="CDD" id="cd16449">
    <property type="entry name" value="RING-HC"/>
    <property type="match status" value="1"/>
</dbReference>
<keyword evidence="1" id="KW-0479">Metal-binding</keyword>
<feature type="region of interest" description="Disordered" evidence="5">
    <location>
        <begin position="111"/>
        <end position="130"/>
    </location>
</feature>
<evidence type="ECO:0000256" key="1">
    <source>
        <dbReference type="ARBA" id="ARBA00022723"/>
    </source>
</evidence>
<dbReference type="Gene3D" id="3.30.40.10">
    <property type="entry name" value="Zinc/RING finger domain, C3HC4 (zinc finger)"/>
    <property type="match status" value="1"/>
</dbReference>
<keyword evidence="2 4" id="KW-0863">Zinc-finger</keyword>
<dbReference type="EMBL" id="CP111028">
    <property type="protein sequence ID" value="WAR31050.1"/>
    <property type="molecule type" value="Genomic_DNA"/>
</dbReference>
<dbReference type="SUPFAM" id="SSF63829">
    <property type="entry name" value="Calcium-dependent phosphotriesterase"/>
    <property type="match status" value="1"/>
</dbReference>
<dbReference type="InterPro" id="IPR027370">
    <property type="entry name" value="Znf-RING_euk"/>
</dbReference>
<dbReference type="SUPFAM" id="SSF57850">
    <property type="entry name" value="RING/U-box"/>
    <property type="match status" value="1"/>
</dbReference>
<organism evidence="7 8">
    <name type="scientific">Mya arenaria</name>
    <name type="common">Soft-shell clam</name>
    <dbReference type="NCBI Taxonomy" id="6604"/>
    <lineage>
        <taxon>Eukaryota</taxon>
        <taxon>Metazoa</taxon>
        <taxon>Spiralia</taxon>
        <taxon>Lophotrochozoa</taxon>
        <taxon>Mollusca</taxon>
        <taxon>Bivalvia</taxon>
        <taxon>Autobranchia</taxon>
        <taxon>Heteroconchia</taxon>
        <taxon>Euheterodonta</taxon>
        <taxon>Imparidentia</taxon>
        <taxon>Neoheterodontei</taxon>
        <taxon>Myida</taxon>
        <taxon>Myoidea</taxon>
        <taxon>Myidae</taxon>
        <taxon>Mya</taxon>
    </lineage>
</organism>
<evidence type="ECO:0000256" key="4">
    <source>
        <dbReference type="PROSITE-ProRule" id="PRU00175"/>
    </source>
</evidence>
<evidence type="ECO:0000259" key="6">
    <source>
        <dbReference type="PROSITE" id="PS50089"/>
    </source>
</evidence>
<evidence type="ECO:0000256" key="2">
    <source>
        <dbReference type="ARBA" id="ARBA00022771"/>
    </source>
</evidence>
<dbReference type="Proteomes" id="UP001164746">
    <property type="component" value="Chromosome 17"/>
</dbReference>
<accession>A0ABY7GAA1</accession>
<name>A0ABY7GAA1_MYAAR</name>
<dbReference type="InterPro" id="IPR013083">
    <property type="entry name" value="Znf_RING/FYVE/PHD"/>
</dbReference>
<evidence type="ECO:0000256" key="5">
    <source>
        <dbReference type="SAM" id="MobiDB-lite"/>
    </source>
</evidence>
<evidence type="ECO:0000256" key="3">
    <source>
        <dbReference type="ARBA" id="ARBA00022833"/>
    </source>
</evidence>
<gene>
    <name evidence="7" type="ORF">MAR_033592</name>
</gene>
<sequence length="458" mass="52992">MSDSNTLYEYVKVTKLTDDFRRLQDTPDAIEASADNYCPVCLEEFVDARSLPCGHVFCRACLQYTIDRQPLIPEPNRGFDCVPNYSIPRDKWSEEITVNYMFPQHVTHGDVHENQEEPETEEPQKSKSENDKDKWYIDWEISAYSRSYLQDRGLNPFKRTRNVYVFVEDQEDYVRNTFETDDEATIEHDVADIVENARNTKGIQKEIRREVKLRSKMEHHHDGSRITAITFYQDNFIVNDSEEDVFDVAVSGGILFMSIPDKKTVKTYDFIRRKRNEIIYLTNACFGMYTFEKTAAILLAEKEKDTFQIAFLTSIGIVGGKTKLDRGLKLLKKPRHLAVCHLTRLAYVSDTEAGLVKCFRLDGQLCWESIIIGAGHLTLYNGYLLISREFTSSIDVIAGGGKFEGRLQSVEYDVVEPQCIAVKQDDSIFLLVDRYQLIHKYRIWKGSRKKKSKTCTLF</sequence>
<dbReference type="InterPro" id="IPR017907">
    <property type="entry name" value="Znf_RING_CS"/>
</dbReference>